<comment type="caution">
    <text evidence="2">The sequence shown here is derived from an EMBL/GenBank/DDBJ whole genome shotgun (WGS) entry which is preliminary data.</text>
</comment>
<dbReference type="eggNOG" id="COG0491">
    <property type="taxonomic scope" value="Bacteria"/>
</dbReference>
<protein>
    <submittedName>
        <fullName evidence="2">Metallo-beta-lactamase domain protein</fullName>
    </submittedName>
</protein>
<dbReference type="PATRIC" id="fig|1125712.3.peg.78"/>
<dbReference type="Gene3D" id="3.60.15.10">
    <property type="entry name" value="Ribonuclease Z/Hydroxyacylglutathione hydrolase-like"/>
    <property type="match status" value="1"/>
</dbReference>
<organism evidence="2 3">
    <name type="scientific">Olsenella profusa F0195</name>
    <dbReference type="NCBI Taxonomy" id="1125712"/>
    <lineage>
        <taxon>Bacteria</taxon>
        <taxon>Bacillati</taxon>
        <taxon>Actinomycetota</taxon>
        <taxon>Coriobacteriia</taxon>
        <taxon>Coriobacteriales</taxon>
        <taxon>Atopobiaceae</taxon>
        <taxon>Olsenella</taxon>
    </lineage>
</organism>
<dbReference type="InterPro" id="IPR036866">
    <property type="entry name" value="RibonucZ/Hydroxyglut_hydro"/>
</dbReference>
<dbReference type="RefSeq" id="WP_021724881.1">
    <property type="nucleotide sequence ID" value="NZ_AWEZ01000004.1"/>
</dbReference>
<dbReference type="InterPro" id="IPR001279">
    <property type="entry name" value="Metallo-B-lactamas"/>
</dbReference>
<gene>
    <name evidence="2" type="ORF">HMPREF1316_2230</name>
</gene>
<dbReference type="Pfam" id="PF00753">
    <property type="entry name" value="Lactamase_B"/>
    <property type="match status" value="1"/>
</dbReference>
<evidence type="ECO:0000259" key="1">
    <source>
        <dbReference type="SMART" id="SM00849"/>
    </source>
</evidence>
<dbReference type="AlphaFoldDB" id="U2TCP1"/>
<evidence type="ECO:0000313" key="3">
    <source>
        <dbReference type="Proteomes" id="UP000016638"/>
    </source>
</evidence>
<dbReference type="STRING" id="1125712.HMPREF1316_2230"/>
<dbReference type="Proteomes" id="UP000016638">
    <property type="component" value="Unassembled WGS sequence"/>
</dbReference>
<sequence length="287" mass="33013">MNKPIYYAPVSHPRLGDELDCPRRHAIDVYRVAPHVWNVGGNDDVCCYLIDSGDGLVLLDTGYRASVYLLIDHIWQAGFDPRGIRKVLLSHWHWDHVNGASYIQGLSGCEIWLSSVDEKLHQKWKDDVSELPMAPYEITDTYEFSRPLEIGRLSIETRLVPGHTPGAVAFLFSDTDESTGRTYRCAMHGGLGVPMMRPETRDKWDITEAMVRQFVSNCEELSRWHVDIMLPSHVNMGNVIPNIPADRNDYRTWIAPYAWGDVLRDRKNVVLGYYPKEFFERGRAHER</sequence>
<accession>U2TCP1</accession>
<evidence type="ECO:0000313" key="2">
    <source>
        <dbReference type="EMBL" id="ERL10794.1"/>
    </source>
</evidence>
<reference evidence="2 3" key="1">
    <citation type="submission" date="2013-08" db="EMBL/GenBank/DDBJ databases">
        <authorList>
            <person name="Durkin A.S."/>
            <person name="Haft D.R."/>
            <person name="McCorrison J."/>
            <person name="Torralba M."/>
            <person name="Gillis M."/>
            <person name="Haft D.H."/>
            <person name="Methe B."/>
            <person name="Sutton G."/>
            <person name="Nelson K.E."/>
        </authorList>
    </citation>
    <scope>NUCLEOTIDE SEQUENCE [LARGE SCALE GENOMIC DNA]</scope>
    <source>
        <strain evidence="2 3">F0195</strain>
    </source>
</reference>
<keyword evidence="3" id="KW-1185">Reference proteome</keyword>
<dbReference type="SMART" id="SM00849">
    <property type="entry name" value="Lactamase_B"/>
    <property type="match status" value="1"/>
</dbReference>
<dbReference type="EMBL" id="AWEZ01000004">
    <property type="protein sequence ID" value="ERL10794.1"/>
    <property type="molecule type" value="Genomic_DNA"/>
</dbReference>
<feature type="domain" description="Metallo-beta-lactamase" evidence="1">
    <location>
        <begin position="44"/>
        <end position="225"/>
    </location>
</feature>
<proteinExistence type="predicted"/>
<dbReference type="SUPFAM" id="SSF56281">
    <property type="entry name" value="Metallo-hydrolase/oxidoreductase"/>
    <property type="match status" value="1"/>
</dbReference>
<name>U2TCP1_9ACTN</name>